<feature type="domain" description="Galectin" evidence="3">
    <location>
        <begin position="340"/>
        <end position="481"/>
    </location>
</feature>
<dbReference type="Gene3D" id="2.60.120.200">
    <property type="match status" value="2"/>
</dbReference>
<dbReference type="GO" id="GO:0140032">
    <property type="term" value="F:glycosylation-dependent protein binding"/>
    <property type="evidence" value="ECO:0007669"/>
    <property type="project" value="EnsemblMetazoa"/>
</dbReference>
<dbReference type="GO" id="GO:0030246">
    <property type="term" value="F:carbohydrate binding"/>
    <property type="evidence" value="ECO:0007669"/>
    <property type="project" value="UniProtKB-UniRule"/>
</dbReference>
<dbReference type="SUPFAM" id="SSF49899">
    <property type="entry name" value="Concanavalin A-like lectins/glucanases"/>
    <property type="match status" value="2"/>
</dbReference>
<organism evidence="5">
    <name type="scientific">Drosophila persimilis</name>
    <name type="common">Fruit fly</name>
    <dbReference type="NCBI Taxonomy" id="7234"/>
    <lineage>
        <taxon>Eukaryota</taxon>
        <taxon>Metazoa</taxon>
        <taxon>Ecdysozoa</taxon>
        <taxon>Arthropoda</taxon>
        <taxon>Hexapoda</taxon>
        <taxon>Insecta</taxon>
        <taxon>Pterygota</taxon>
        <taxon>Neoptera</taxon>
        <taxon>Endopterygota</taxon>
        <taxon>Diptera</taxon>
        <taxon>Brachycera</taxon>
        <taxon>Muscomorpha</taxon>
        <taxon>Ephydroidea</taxon>
        <taxon>Drosophilidae</taxon>
        <taxon>Drosophila</taxon>
        <taxon>Sophophora</taxon>
    </lineage>
</organism>
<evidence type="ECO:0000313" key="5">
    <source>
        <dbReference type="Proteomes" id="UP000008744"/>
    </source>
</evidence>
<dbReference type="InterPro" id="IPR013320">
    <property type="entry name" value="ConA-like_dom_sf"/>
</dbReference>
<accession>B4GQS7</accession>
<dbReference type="PANTHER" id="PTHR11346:SF185">
    <property type="entry name" value="GALECTIN"/>
    <property type="match status" value="1"/>
</dbReference>
<dbReference type="SMART" id="SM00908">
    <property type="entry name" value="Gal-bind_lectin"/>
    <property type="match status" value="2"/>
</dbReference>
<evidence type="ECO:0000313" key="4">
    <source>
        <dbReference type="EMBL" id="EDW39949.1"/>
    </source>
</evidence>
<evidence type="ECO:0000256" key="2">
    <source>
        <dbReference type="RuleBase" id="RU102079"/>
    </source>
</evidence>
<dbReference type="PhylomeDB" id="B4GQS7"/>
<dbReference type="GO" id="GO:0008039">
    <property type="term" value="P:synaptic target recognition"/>
    <property type="evidence" value="ECO:0007669"/>
    <property type="project" value="EnsemblMetazoa"/>
</dbReference>
<name>B4GQS7_DROPE</name>
<dbReference type="GO" id="GO:0005829">
    <property type="term" value="C:cytosol"/>
    <property type="evidence" value="ECO:0007669"/>
    <property type="project" value="EnsemblMetazoa"/>
</dbReference>
<dbReference type="KEGG" id="dpe:6595579"/>
<dbReference type="EMBL" id="CH479187">
    <property type="protein sequence ID" value="EDW39949.1"/>
    <property type="molecule type" value="Genomic_DNA"/>
</dbReference>
<dbReference type="PANTHER" id="PTHR11346">
    <property type="entry name" value="GALECTIN"/>
    <property type="match status" value="1"/>
</dbReference>
<dbReference type="SMART" id="SM00276">
    <property type="entry name" value="GLECT"/>
    <property type="match status" value="2"/>
</dbReference>
<dbReference type="eggNOG" id="KOG3587">
    <property type="taxonomic scope" value="Eukaryota"/>
</dbReference>
<dbReference type="CDD" id="cd00070">
    <property type="entry name" value="GLECT"/>
    <property type="match status" value="2"/>
</dbReference>
<feature type="domain" description="Galectin" evidence="3">
    <location>
        <begin position="138"/>
        <end position="272"/>
    </location>
</feature>
<gene>
    <name evidence="4" type="primary">Dper\GL16594</name>
    <name evidence="4" type="ORF">Dper_GL16594</name>
</gene>
<dbReference type="PROSITE" id="PS51304">
    <property type="entry name" value="GALECTIN"/>
    <property type="match status" value="2"/>
</dbReference>
<reference evidence="4 5" key="1">
    <citation type="journal article" date="2007" name="Nature">
        <title>Evolution of genes and genomes on the Drosophila phylogeny.</title>
        <authorList>
            <consortium name="Drosophila 12 Genomes Consortium"/>
            <person name="Clark A.G."/>
            <person name="Eisen M.B."/>
            <person name="Smith D.R."/>
            <person name="Bergman C.M."/>
            <person name="Oliver B."/>
            <person name="Markow T.A."/>
            <person name="Kaufman T.C."/>
            <person name="Kellis M."/>
            <person name="Gelbart W."/>
            <person name="Iyer V.N."/>
            <person name="Pollard D.A."/>
            <person name="Sackton T.B."/>
            <person name="Larracuente A.M."/>
            <person name="Singh N.D."/>
            <person name="Abad J.P."/>
            <person name="Abt D.N."/>
            <person name="Adryan B."/>
            <person name="Aguade M."/>
            <person name="Akashi H."/>
            <person name="Anderson W.W."/>
            <person name="Aquadro C.F."/>
            <person name="Ardell D.H."/>
            <person name="Arguello R."/>
            <person name="Artieri C.G."/>
            <person name="Barbash D.A."/>
            <person name="Barker D."/>
            <person name="Barsanti P."/>
            <person name="Batterham P."/>
            <person name="Batzoglou S."/>
            <person name="Begun D."/>
            <person name="Bhutkar A."/>
            <person name="Blanco E."/>
            <person name="Bosak S.A."/>
            <person name="Bradley R.K."/>
            <person name="Brand A.D."/>
            <person name="Brent M.R."/>
            <person name="Brooks A.N."/>
            <person name="Brown R.H."/>
            <person name="Butlin R.K."/>
            <person name="Caggese C."/>
            <person name="Calvi B.R."/>
            <person name="Bernardo de Carvalho A."/>
            <person name="Caspi A."/>
            <person name="Castrezana S."/>
            <person name="Celniker S.E."/>
            <person name="Chang J.L."/>
            <person name="Chapple C."/>
            <person name="Chatterji S."/>
            <person name="Chinwalla A."/>
            <person name="Civetta A."/>
            <person name="Clifton S.W."/>
            <person name="Comeron J.M."/>
            <person name="Costello J.C."/>
            <person name="Coyne J.A."/>
            <person name="Daub J."/>
            <person name="David R.G."/>
            <person name="Delcher A.L."/>
            <person name="Delehaunty K."/>
            <person name="Do C.B."/>
            <person name="Ebling H."/>
            <person name="Edwards K."/>
            <person name="Eickbush T."/>
            <person name="Evans J.D."/>
            <person name="Filipski A."/>
            <person name="Findeiss S."/>
            <person name="Freyhult E."/>
            <person name="Fulton L."/>
            <person name="Fulton R."/>
            <person name="Garcia A.C."/>
            <person name="Gardiner A."/>
            <person name="Garfield D.A."/>
            <person name="Garvin B.E."/>
            <person name="Gibson G."/>
            <person name="Gilbert D."/>
            <person name="Gnerre S."/>
            <person name="Godfrey J."/>
            <person name="Good R."/>
            <person name="Gotea V."/>
            <person name="Gravely B."/>
            <person name="Greenberg A.J."/>
            <person name="Griffiths-Jones S."/>
            <person name="Gross S."/>
            <person name="Guigo R."/>
            <person name="Gustafson E.A."/>
            <person name="Haerty W."/>
            <person name="Hahn M.W."/>
            <person name="Halligan D.L."/>
            <person name="Halpern A.L."/>
            <person name="Halter G.M."/>
            <person name="Han M.V."/>
            <person name="Heger A."/>
            <person name="Hillier L."/>
            <person name="Hinrichs A.S."/>
            <person name="Holmes I."/>
            <person name="Hoskins R.A."/>
            <person name="Hubisz M.J."/>
            <person name="Hultmark D."/>
            <person name="Huntley M.A."/>
            <person name="Jaffe D.B."/>
            <person name="Jagadeeshan S."/>
            <person name="Jeck W.R."/>
            <person name="Johnson J."/>
            <person name="Jones C.D."/>
            <person name="Jordan W.C."/>
            <person name="Karpen G.H."/>
            <person name="Kataoka E."/>
            <person name="Keightley P.D."/>
            <person name="Kheradpour P."/>
            <person name="Kirkness E.F."/>
            <person name="Koerich L.B."/>
            <person name="Kristiansen K."/>
            <person name="Kudrna D."/>
            <person name="Kulathinal R.J."/>
            <person name="Kumar S."/>
            <person name="Kwok R."/>
            <person name="Lander E."/>
            <person name="Langley C.H."/>
            <person name="Lapoint R."/>
            <person name="Lazzaro B.P."/>
            <person name="Lee S.J."/>
            <person name="Levesque L."/>
            <person name="Li R."/>
            <person name="Lin C.F."/>
            <person name="Lin M.F."/>
            <person name="Lindblad-Toh K."/>
            <person name="Llopart A."/>
            <person name="Long M."/>
            <person name="Low L."/>
            <person name="Lozovsky E."/>
            <person name="Lu J."/>
            <person name="Luo M."/>
            <person name="Machado C.A."/>
            <person name="Makalowski W."/>
            <person name="Marzo M."/>
            <person name="Matsuda M."/>
            <person name="Matzkin L."/>
            <person name="McAllister B."/>
            <person name="McBride C.S."/>
            <person name="McKernan B."/>
            <person name="McKernan K."/>
            <person name="Mendez-Lago M."/>
            <person name="Minx P."/>
            <person name="Mollenhauer M.U."/>
            <person name="Montooth K."/>
            <person name="Mount S.M."/>
            <person name="Mu X."/>
            <person name="Myers E."/>
            <person name="Negre B."/>
            <person name="Newfeld S."/>
            <person name="Nielsen R."/>
            <person name="Noor M.A."/>
            <person name="O'Grady P."/>
            <person name="Pachter L."/>
            <person name="Papaceit M."/>
            <person name="Parisi M.J."/>
            <person name="Parisi M."/>
            <person name="Parts L."/>
            <person name="Pedersen J.S."/>
            <person name="Pesole G."/>
            <person name="Phillippy A.M."/>
            <person name="Ponting C.P."/>
            <person name="Pop M."/>
            <person name="Porcelli D."/>
            <person name="Powell J.R."/>
            <person name="Prohaska S."/>
            <person name="Pruitt K."/>
            <person name="Puig M."/>
            <person name="Quesneville H."/>
            <person name="Ram K.R."/>
            <person name="Rand D."/>
            <person name="Rasmussen M.D."/>
            <person name="Reed L.K."/>
            <person name="Reenan R."/>
            <person name="Reily A."/>
            <person name="Remington K.A."/>
            <person name="Rieger T.T."/>
            <person name="Ritchie M.G."/>
            <person name="Robin C."/>
            <person name="Rogers Y.H."/>
            <person name="Rohde C."/>
            <person name="Rozas J."/>
            <person name="Rubenfield M.J."/>
            <person name="Ruiz A."/>
            <person name="Russo S."/>
            <person name="Salzberg S.L."/>
            <person name="Sanchez-Gracia A."/>
            <person name="Saranga D.J."/>
            <person name="Sato H."/>
            <person name="Schaeffer S.W."/>
            <person name="Schatz M.C."/>
            <person name="Schlenke T."/>
            <person name="Schwartz R."/>
            <person name="Segarra C."/>
            <person name="Singh R.S."/>
            <person name="Sirot L."/>
            <person name="Sirota M."/>
            <person name="Sisneros N.B."/>
            <person name="Smith C.D."/>
            <person name="Smith T.F."/>
            <person name="Spieth J."/>
            <person name="Stage D.E."/>
            <person name="Stark A."/>
            <person name="Stephan W."/>
            <person name="Strausberg R.L."/>
            <person name="Strempel S."/>
            <person name="Sturgill D."/>
            <person name="Sutton G."/>
            <person name="Sutton G.G."/>
            <person name="Tao W."/>
            <person name="Teichmann S."/>
            <person name="Tobari Y.N."/>
            <person name="Tomimura Y."/>
            <person name="Tsolas J.M."/>
            <person name="Valente V.L."/>
            <person name="Venter E."/>
            <person name="Venter J.C."/>
            <person name="Vicario S."/>
            <person name="Vieira F.G."/>
            <person name="Vilella A.J."/>
            <person name="Villasante A."/>
            <person name="Walenz B."/>
            <person name="Wang J."/>
            <person name="Wasserman M."/>
            <person name="Watts T."/>
            <person name="Wilson D."/>
            <person name="Wilson R.K."/>
            <person name="Wing R.A."/>
            <person name="Wolfner M.F."/>
            <person name="Wong A."/>
            <person name="Wong G.K."/>
            <person name="Wu C.I."/>
            <person name="Wu G."/>
            <person name="Yamamoto D."/>
            <person name="Yang H.P."/>
            <person name="Yang S.P."/>
            <person name="Yorke J.A."/>
            <person name="Yoshida K."/>
            <person name="Zdobnov E."/>
            <person name="Zhang P."/>
            <person name="Zhang Y."/>
            <person name="Zimin A.V."/>
            <person name="Baldwin J."/>
            <person name="Abdouelleil A."/>
            <person name="Abdulkadir J."/>
            <person name="Abebe A."/>
            <person name="Abera B."/>
            <person name="Abreu J."/>
            <person name="Acer S.C."/>
            <person name="Aftuck L."/>
            <person name="Alexander A."/>
            <person name="An P."/>
            <person name="Anderson E."/>
            <person name="Anderson S."/>
            <person name="Arachi H."/>
            <person name="Azer M."/>
            <person name="Bachantsang P."/>
            <person name="Barry A."/>
            <person name="Bayul T."/>
            <person name="Berlin A."/>
            <person name="Bessette D."/>
            <person name="Bloom T."/>
            <person name="Blye J."/>
            <person name="Boguslavskiy L."/>
            <person name="Bonnet C."/>
            <person name="Boukhgalter B."/>
            <person name="Bourzgui I."/>
            <person name="Brown A."/>
            <person name="Cahill P."/>
            <person name="Channer S."/>
            <person name="Cheshatsang Y."/>
            <person name="Chuda L."/>
            <person name="Citroen M."/>
            <person name="Collymore A."/>
            <person name="Cooke P."/>
            <person name="Costello M."/>
            <person name="D'Aco K."/>
            <person name="Daza R."/>
            <person name="De Haan G."/>
            <person name="DeGray S."/>
            <person name="DeMaso C."/>
            <person name="Dhargay N."/>
            <person name="Dooley K."/>
            <person name="Dooley E."/>
            <person name="Doricent M."/>
            <person name="Dorje P."/>
            <person name="Dorjee K."/>
            <person name="Dupes A."/>
            <person name="Elong R."/>
            <person name="Falk J."/>
            <person name="Farina A."/>
            <person name="Faro S."/>
            <person name="Ferguson D."/>
            <person name="Fisher S."/>
            <person name="Foley C.D."/>
            <person name="Franke A."/>
            <person name="Friedrich D."/>
            <person name="Gadbois L."/>
            <person name="Gearin G."/>
            <person name="Gearin C.R."/>
            <person name="Giannoukos G."/>
            <person name="Goode T."/>
            <person name="Graham J."/>
            <person name="Grandbois E."/>
            <person name="Grewal S."/>
            <person name="Gyaltsen K."/>
            <person name="Hafez N."/>
            <person name="Hagos B."/>
            <person name="Hall J."/>
            <person name="Henson C."/>
            <person name="Hollinger A."/>
            <person name="Honan T."/>
            <person name="Huard M.D."/>
            <person name="Hughes L."/>
            <person name="Hurhula B."/>
            <person name="Husby M.E."/>
            <person name="Kamat A."/>
            <person name="Kanga B."/>
            <person name="Kashin S."/>
            <person name="Khazanovich D."/>
            <person name="Kisner P."/>
            <person name="Lance K."/>
            <person name="Lara M."/>
            <person name="Lee W."/>
            <person name="Lennon N."/>
            <person name="Letendre F."/>
            <person name="LeVine R."/>
            <person name="Lipovsky A."/>
            <person name="Liu X."/>
            <person name="Liu J."/>
            <person name="Liu S."/>
            <person name="Lokyitsang T."/>
            <person name="Lokyitsang Y."/>
            <person name="Lubonja R."/>
            <person name="Lui A."/>
            <person name="MacDonald P."/>
            <person name="Magnisalis V."/>
            <person name="Maru K."/>
            <person name="Matthews C."/>
            <person name="McCusker W."/>
            <person name="McDonough S."/>
            <person name="Mehta T."/>
            <person name="Meldrim J."/>
            <person name="Meneus L."/>
            <person name="Mihai O."/>
            <person name="Mihalev A."/>
            <person name="Mihova T."/>
            <person name="Mittelman R."/>
            <person name="Mlenga V."/>
            <person name="Montmayeur A."/>
            <person name="Mulrain L."/>
            <person name="Navidi A."/>
            <person name="Naylor J."/>
            <person name="Negash T."/>
            <person name="Nguyen T."/>
            <person name="Nguyen N."/>
            <person name="Nicol R."/>
            <person name="Norbu C."/>
            <person name="Norbu N."/>
            <person name="Novod N."/>
            <person name="O'Neill B."/>
            <person name="Osman S."/>
            <person name="Markiewicz E."/>
            <person name="Oyono O.L."/>
            <person name="Patti C."/>
            <person name="Phunkhang P."/>
            <person name="Pierre F."/>
            <person name="Priest M."/>
            <person name="Raghuraman S."/>
            <person name="Rege F."/>
            <person name="Reyes R."/>
            <person name="Rise C."/>
            <person name="Rogov P."/>
            <person name="Ross K."/>
            <person name="Ryan E."/>
            <person name="Settipalli S."/>
            <person name="Shea T."/>
            <person name="Sherpa N."/>
            <person name="Shi L."/>
            <person name="Shih D."/>
            <person name="Sparrow T."/>
            <person name="Spaulding J."/>
            <person name="Stalker J."/>
            <person name="Stange-Thomann N."/>
            <person name="Stavropoulos S."/>
            <person name="Stone C."/>
            <person name="Strader C."/>
            <person name="Tesfaye S."/>
            <person name="Thomson T."/>
            <person name="Thoulutsang Y."/>
            <person name="Thoulutsang D."/>
            <person name="Topham K."/>
            <person name="Topping I."/>
            <person name="Tsamla T."/>
            <person name="Vassiliev H."/>
            <person name="Vo A."/>
            <person name="Wangchuk T."/>
            <person name="Wangdi T."/>
            <person name="Weiand M."/>
            <person name="Wilkinson J."/>
            <person name="Wilson A."/>
            <person name="Yadav S."/>
            <person name="Young G."/>
            <person name="Yu Q."/>
            <person name="Zembek L."/>
            <person name="Zhong D."/>
            <person name="Zimmer A."/>
            <person name="Zwirko Z."/>
            <person name="Jaffe D.B."/>
            <person name="Alvarez P."/>
            <person name="Brockman W."/>
            <person name="Butler J."/>
            <person name="Chin C."/>
            <person name="Gnerre S."/>
            <person name="Grabherr M."/>
            <person name="Kleber M."/>
            <person name="Mauceli E."/>
            <person name="MacCallum I."/>
        </authorList>
    </citation>
    <scope>NUCLEOTIDE SEQUENCE [LARGE SCALE GENOMIC DNA]</scope>
    <source>
        <strain evidence="5">MSH-3 / Tucson 14011-0111.49</strain>
    </source>
</reference>
<dbReference type="OrthoDB" id="5795596at2759"/>
<dbReference type="Proteomes" id="UP000008744">
    <property type="component" value="Unassembled WGS sequence"/>
</dbReference>
<dbReference type="OMA" id="IRCEYEG"/>
<sequence>MTAIILLVCRSVRELLDLSDAFWQNAFNIDRSLTYYHTKRRLELFRFHCREFWLRQYIKNAESMHRRRDVDFAAIEAGADCNQIIENFDDTAQELHLRFQEAERQHLCQMDYLSDIEIVDGREFNASFYEYSDALPKYSNEQIGKLSEGVSFTITGKIAINCERFSINLVHNNETRDVALHINPRLPQNYIVRNTKVADIWGSEEVSSALPFLLRRGDNFAIQVLITDACYMISVNGNHFAEYAHRIPYIAVKILEVKGDVEDVEMQRIIVENYPQRLPESQAKNIALHIEDGLDEIDANIEEAINIPHEWCLISAPVTHSDSPKSTHSTNDPGLTLPYYGSLPTQSLVEGRCLKIEGRVRLLPHSFYINLQQGRDIWPHPVIAFHLNPRFSKASSGAIGKAVVCRNAWYNGSWAEEERSELDTNFRPGRTFSLAIVCAKESFEVYVNRQFITEFKYKVSPEIVDTVYIQGDLKLWNVTLEHNPMVKGKNVRIYHNPMYYDEY</sequence>
<dbReference type="GO" id="GO:0016936">
    <property type="term" value="F:galactoside binding"/>
    <property type="evidence" value="ECO:0007669"/>
    <property type="project" value="EnsemblMetazoa"/>
</dbReference>
<proteinExistence type="predicted"/>
<keyword evidence="1 2" id="KW-0430">Lectin</keyword>
<dbReference type="InterPro" id="IPR044156">
    <property type="entry name" value="Galectin-like"/>
</dbReference>
<protein>
    <recommendedName>
        <fullName evidence="2">Galectin</fullName>
    </recommendedName>
</protein>
<dbReference type="FunFam" id="2.60.120.200:FF:000180">
    <property type="entry name" value="Galectin"/>
    <property type="match status" value="1"/>
</dbReference>
<evidence type="ECO:0000256" key="1">
    <source>
        <dbReference type="ARBA" id="ARBA00022734"/>
    </source>
</evidence>
<dbReference type="InterPro" id="IPR001079">
    <property type="entry name" value="Galectin_CRD"/>
</dbReference>
<dbReference type="AlphaFoldDB" id="B4GQS7"/>
<dbReference type="Pfam" id="PF00337">
    <property type="entry name" value="Gal-bind_lectin"/>
    <property type="match status" value="2"/>
</dbReference>
<dbReference type="SMR" id="B4GQS7"/>
<evidence type="ECO:0000259" key="3">
    <source>
        <dbReference type="PROSITE" id="PS51304"/>
    </source>
</evidence>
<keyword evidence="5" id="KW-1185">Reference proteome</keyword>
<dbReference type="HOGENOM" id="CLU_037794_0_0_1"/>
<dbReference type="GO" id="GO:0098883">
    <property type="term" value="P:synapse pruning"/>
    <property type="evidence" value="ECO:0007669"/>
    <property type="project" value="EnsemblMetazoa"/>
</dbReference>